<dbReference type="SMART" id="SM00114">
    <property type="entry name" value="CARD"/>
    <property type="match status" value="1"/>
</dbReference>
<dbReference type="GO" id="GO:0005123">
    <property type="term" value="F:death receptor binding"/>
    <property type="evidence" value="ECO:0007669"/>
    <property type="project" value="TreeGrafter"/>
</dbReference>
<dbReference type="Gene3D" id="1.10.533.10">
    <property type="entry name" value="Death Domain, Fas"/>
    <property type="match status" value="1"/>
</dbReference>
<dbReference type="AlphaFoldDB" id="A0A1S2ZDS9"/>
<dbReference type="InterPro" id="IPR001315">
    <property type="entry name" value="CARD"/>
</dbReference>
<dbReference type="Proteomes" id="UP001652624">
    <property type="component" value="Chromosome 2"/>
</dbReference>
<dbReference type="CTD" id="8996"/>
<dbReference type="GO" id="GO:0043027">
    <property type="term" value="F:cysteine-type endopeptidase inhibitor activity involved in apoptotic process"/>
    <property type="evidence" value="ECO:0007669"/>
    <property type="project" value="TreeGrafter"/>
</dbReference>
<reference evidence="3" key="2">
    <citation type="submission" date="2025-05" db="UniProtKB">
        <authorList>
            <consortium name="RefSeq"/>
        </authorList>
    </citation>
    <scope>NUCLEOTIDE SEQUENCE [LARGE SCALE GENOMIC DNA]</scope>
</reference>
<dbReference type="GO" id="GO:0090201">
    <property type="term" value="P:negative regulation of release of cytochrome c from mitochondria"/>
    <property type="evidence" value="ECO:0007669"/>
    <property type="project" value="TreeGrafter"/>
</dbReference>
<dbReference type="GeneID" id="103108807"/>
<dbReference type="RefSeq" id="XP_016041349.1">
    <property type="nucleotide sequence ID" value="XM_016185863.1"/>
</dbReference>
<dbReference type="GO" id="GO:0005739">
    <property type="term" value="C:mitochondrion"/>
    <property type="evidence" value="ECO:0007669"/>
    <property type="project" value="TreeGrafter"/>
</dbReference>
<dbReference type="Pfam" id="PF00619">
    <property type="entry name" value="CARD"/>
    <property type="match status" value="1"/>
</dbReference>
<dbReference type="GO" id="GO:0089720">
    <property type="term" value="F:caspase binding"/>
    <property type="evidence" value="ECO:0007669"/>
    <property type="project" value="TreeGrafter"/>
</dbReference>
<evidence type="ECO:0000259" key="2">
    <source>
        <dbReference type="PROSITE" id="PS50209"/>
    </source>
</evidence>
<protein>
    <submittedName>
        <fullName evidence="4 5">Nucleolar protein 3</fullName>
    </submittedName>
</protein>
<dbReference type="GO" id="GO:2001243">
    <property type="term" value="P:negative regulation of intrinsic apoptotic signaling pathway"/>
    <property type="evidence" value="ECO:0007669"/>
    <property type="project" value="TreeGrafter"/>
</dbReference>
<evidence type="ECO:0000313" key="3">
    <source>
        <dbReference type="Proteomes" id="UP001652624"/>
    </source>
</evidence>
<dbReference type="eggNOG" id="ENOG502SR4M">
    <property type="taxonomic scope" value="Eukaryota"/>
</dbReference>
<dbReference type="OrthoDB" id="9627417at2759"/>
<dbReference type="PANTHER" id="PTHR22797">
    <property type="entry name" value="CARD6/NUCLEOLAR PROTEIN 3"/>
    <property type="match status" value="1"/>
</dbReference>
<reference evidence="4" key="1">
    <citation type="submission" date="2025-04" db="UniProtKB">
        <authorList>
            <consortium name="RefSeq"/>
        </authorList>
    </citation>
    <scope>IDENTIFICATION</scope>
</reference>
<dbReference type="GO" id="GO:2001237">
    <property type="term" value="P:negative regulation of extrinsic apoptotic signaling pathway"/>
    <property type="evidence" value="ECO:0007669"/>
    <property type="project" value="TreeGrafter"/>
</dbReference>
<dbReference type="PANTHER" id="PTHR22797:SF37">
    <property type="entry name" value="NUCLEOLAR PROTEIN 3"/>
    <property type="match status" value="1"/>
</dbReference>
<dbReference type="CDD" id="cd01671">
    <property type="entry name" value="CARD"/>
    <property type="match status" value="1"/>
</dbReference>
<dbReference type="RefSeq" id="XP_007517848.1">
    <property type="nucleotide sequence ID" value="XM_007517786.2"/>
</dbReference>
<evidence type="ECO:0000256" key="1">
    <source>
        <dbReference type="SAM" id="MobiDB-lite"/>
    </source>
</evidence>
<organism evidence="3 4">
    <name type="scientific">Erinaceus europaeus</name>
    <name type="common">Western European hedgehog</name>
    <dbReference type="NCBI Taxonomy" id="9365"/>
    <lineage>
        <taxon>Eukaryota</taxon>
        <taxon>Metazoa</taxon>
        <taxon>Chordata</taxon>
        <taxon>Craniata</taxon>
        <taxon>Vertebrata</taxon>
        <taxon>Euteleostomi</taxon>
        <taxon>Mammalia</taxon>
        <taxon>Eutheria</taxon>
        <taxon>Laurasiatheria</taxon>
        <taxon>Eulipotyphla</taxon>
        <taxon>Erinaceidae</taxon>
        <taxon>Erinaceinae</taxon>
        <taxon>Erinaceus</taxon>
    </lineage>
</organism>
<gene>
    <name evidence="4 5" type="primary">NOL3</name>
</gene>
<feature type="domain" description="CARD" evidence="2">
    <location>
        <begin position="4"/>
        <end position="82"/>
    </location>
</feature>
<dbReference type="InterPro" id="IPR011029">
    <property type="entry name" value="DEATH-like_dom_sf"/>
</dbReference>
<feature type="region of interest" description="Disordered" evidence="1">
    <location>
        <begin position="126"/>
        <end position="157"/>
    </location>
</feature>
<dbReference type="SUPFAM" id="SSF47986">
    <property type="entry name" value="DEATH domain"/>
    <property type="match status" value="1"/>
</dbReference>
<accession>A0A1S2ZDS9</accession>
<dbReference type="InterPro" id="IPR052685">
    <property type="entry name" value="Apoptosis_Repressor_CARD"/>
</dbReference>
<evidence type="ECO:0000313" key="4">
    <source>
        <dbReference type="RefSeq" id="XP_007517848.1"/>
    </source>
</evidence>
<dbReference type="PROSITE" id="PS50209">
    <property type="entry name" value="CARD"/>
    <property type="match status" value="1"/>
</dbReference>
<evidence type="ECO:0000313" key="5">
    <source>
        <dbReference type="RefSeq" id="XP_016041349.1"/>
    </source>
</evidence>
<feature type="region of interest" description="Disordered" evidence="1">
    <location>
        <begin position="170"/>
        <end position="194"/>
    </location>
</feature>
<dbReference type="GO" id="GO:0035877">
    <property type="term" value="F:death effector domain binding"/>
    <property type="evidence" value="ECO:0007669"/>
    <property type="project" value="TreeGrafter"/>
</dbReference>
<feature type="compositionally biased region" description="Basic and acidic residues" evidence="1">
    <location>
        <begin position="140"/>
        <end position="157"/>
    </location>
</feature>
<proteinExistence type="predicted"/>
<keyword evidence="3" id="KW-1185">Reference proteome</keyword>
<sequence length="194" mass="22127">MGNAQERPSETIDRERKRLVESLQADSGLLLDTLLARGVLTQPEYEELDALPDAERRVRRLLLLVQSKGEASSQELLRCAQQMVRAPDPTWEWQHVGTGYRERTYDPPCPSHCVPEECTPVIICSDSSQTEDPESSPNQEKPESELEAEVSERTKRELELQLEEELMAELELEAEQELETKSKPEPELEPDEDS</sequence>
<name>A0A1S2ZDS9_ERIEU</name>